<organism evidence="1 2">
    <name type="scientific">Lipomyces kononenkoae</name>
    <name type="common">Yeast</name>
    <dbReference type="NCBI Taxonomy" id="34357"/>
    <lineage>
        <taxon>Eukaryota</taxon>
        <taxon>Fungi</taxon>
        <taxon>Dikarya</taxon>
        <taxon>Ascomycota</taxon>
        <taxon>Saccharomycotina</taxon>
        <taxon>Lipomycetes</taxon>
        <taxon>Lipomycetales</taxon>
        <taxon>Lipomycetaceae</taxon>
        <taxon>Lipomyces</taxon>
    </lineage>
</organism>
<name>A0ACC3T8C3_LIPKO</name>
<accession>A0ACC3T8C3</accession>
<dbReference type="EMBL" id="MU971341">
    <property type="protein sequence ID" value="KAK9240193.1"/>
    <property type="molecule type" value="Genomic_DNA"/>
</dbReference>
<keyword evidence="1" id="KW-0808">Transferase</keyword>
<sequence length="448" mass="49900">MALHSLHRVTAHKLDSEDPVAPARNEFYIPTRAEITQNAEISRPDAPSLYLCGNSLGLQPKLTRQLLDEELNVWARNGVYGHFRHPHSRPWVTIDETVTSAMADIVGAKKDEVAVMGTLTTNLHLLMAAFYKPTKERYKVIIEHKAFPSDHYAVESQIQMHNLSVSEALVTIKPPVGSKILPTDHILSVIKEHACTTALLLLPGVQYYTGQAFEIQKITAYAKALGITVGWDLAHAAGNLELRLHDWDVDFAAWCSYKYLNAGPGGIAGLFVHENQSERPRLTGWWAHEVKSRFLMDNHMRIQPGAAGFQLSNPSVLDTMALLGSLTVFGNYTMTALRAKSVALTGYLETILLSRFPDRPFSIITPSDPDQRGAQLSLAFDGDMMEEVNQVLQDNGVTCDERKPDVIRIAPTPLYNSFEDVWEFVEELRKAVDVVLARRKVLSMGTSS</sequence>
<keyword evidence="2" id="KW-1185">Reference proteome</keyword>
<protein>
    <submittedName>
        <fullName evidence="1">Pyridoxal phosphate-dependent transferase</fullName>
    </submittedName>
</protein>
<evidence type="ECO:0000313" key="2">
    <source>
        <dbReference type="Proteomes" id="UP001433508"/>
    </source>
</evidence>
<proteinExistence type="predicted"/>
<evidence type="ECO:0000313" key="1">
    <source>
        <dbReference type="EMBL" id="KAK9240193.1"/>
    </source>
</evidence>
<dbReference type="Proteomes" id="UP001433508">
    <property type="component" value="Unassembled WGS sequence"/>
</dbReference>
<comment type="caution">
    <text evidence="1">The sequence shown here is derived from an EMBL/GenBank/DDBJ whole genome shotgun (WGS) entry which is preliminary data.</text>
</comment>
<gene>
    <name evidence="1" type="ORF">V1525DRAFT_247899</name>
</gene>
<reference evidence="2" key="1">
    <citation type="journal article" date="2024" name="Front. Bioeng. Biotechnol.">
        <title>Genome-scale model development and genomic sequencing of the oleaginous clade Lipomyces.</title>
        <authorList>
            <person name="Czajka J.J."/>
            <person name="Han Y."/>
            <person name="Kim J."/>
            <person name="Mondo S.J."/>
            <person name="Hofstad B.A."/>
            <person name="Robles A."/>
            <person name="Haridas S."/>
            <person name="Riley R."/>
            <person name="LaButti K."/>
            <person name="Pangilinan J."/>
            <person name="Andreopoulos W."/>
            <person name="Lipzen A."/>
            <person name="Yan J."/>
            <person name="Wang M."/>
            <person name="Ng V."/>
            <person name="Grigoriev I.V."/>
            <person name="Spatafora J.W."/>
            <person name="Magnuson J.K."/>
            <person name="Baker S.E."/>
            <person name="Pomraning K.R."/>
        </authorList>
    </citation>
    <scope>NUCLEOTIDE SEQUENCE [LARGE SCALE GENOMIC DNA]</scope>
    <source>
        <strain evidence="2">CBS 7786</strain>
    </source>
</reference>